<gene>
    <name evidence="3" type="ORF">Mal4_48130</name>
</gene>
<organism evidence="3 4">
    <name type="scientific">Maioricimonas rarisocia</name>
    <dbReference type="NCBI Taxonomy" id="2528026"/>
    <lineage>
        <taxon>Bacteria</taxon>
        <taxon>Pseudomonadati</taxon>
        <taxon>Planctomycetota</taxon>
        <taxon>Planctomycetia</taxon>
        <taxon>Planctomycetales</taxon>
        <taxon>Planctomycetaceae</taxon>
        <taxon>Maioricimonas</taxon>
    </lineage>
</organism>
<evidence type="ECO:0000256" key="1">
    <source>
        <dbReference type="SAM" id="Phobius"/>
    </source>
</evidence>
<dbReference type="Proteomes" id="UP000320496">
    <property type="component" value="Chromosome"/>
</dbReference>
<dbReference type="EMBL" id="CP036275">
    <property type="protein sequence ID" value="QDU40456.1"/>
    <property type="molecule type" value="Genomic_DNA"/>
</dbReference>
<feature type="transmembrane region" description="Helical" evidence="1">
    <location>
        <begin position="24"/>
        <end position="43"/>
    </location>
</feature>
<dbReference type="InterPro" id="IPR025588">
    <property type="entry name" value="YcxB-like_C"/>
</dbReference>
<dbReference type="Pfam" id="PF14317">
    <property type="entry name" value="YcxB"/>
    <property type="match status" value="1"/>
</dbReference>
<name>A0A517ZD89_9PLAN</name>
<proteinExistence type="predicted"/>
<dbReference type="RefSeq" id="WP_197443750.1">
    <property type="nucleotide sequence ID" value="NZ_CP036275.1"/>
</dbReference>
<keyword evidence="1" id="KW-0472">Membrane</keyword>
<feature type="transmembrane region" description="Helical" evidence="1">
    <location>
        <begin position="49"/>
        <end position="70"/>
    </location>
</feature>
<evidence type="ECO:0000313" key="4">
    <source>
        <dbReference type="Proteomes" id="UP000320496"/>
    </source>
</evidence>
<sequence>MEFTYHSSPALARLAAWRYIQRQVGLPLLAVLLLVVGCTVAITAGYRDWYVVTGLVAGGLVLLAWVNVYLRSDAAFRSMPDPAVTVRLDEETITFETSEHTSVMKWSRIRQVWRFPDVWLFFSYGGGAYTLIPTEMLTDGAKELIERRVTGQGGTVR</sequence>
<keyword evidence="1" id="KW-1133">Transmembrane helix</keyword>
<accession>A0A517ZD89</accession>
<protein>
    <recommendedName>
        <fullName evidence="2">YcxB-like C-terminal domain-containing protein</fullName>
    </recommendedName>
</protein>
<dbReference type="KEGG" id="mri:Mal4_48130"/>
<dbReference type="AlphaFoldDB" id="A0A517ZD89"/>
<evidence type="ECO:0000313" key="3">
    <source>
        <dbReference type="EMBL" id="QDU40456.1"/>
    </source>
</evidence>
<keyword evidence="1" id="KW-0812">Transmembrane</keyword>
<reference evidence="3 4" key="1">
    <citation type="submission" date="2019-02" db="EMBL/GenBank/DDBJ databases">
        <title>Deep-cultivation of Planctomycetes and their phenomic and genomic characterization uncovers novel biology.</title>
        <authorList>
            <person name="Wiegand S."/>
            <person name="Jogler M."/>
            <person name="Boedeker C."/>
            <person name="Pinto D."/>
            <person name="Vollmers J."/>
            <person name="Rivas-Marin E."/>
            <person name="Kohn T."/>
            <person name="Peeters S.H."/>
            <person name="Heuer A."/>
            <person name="Rast P."/>
            <person name="Oberbeckmann S."/>
            <person name="Bunk B."/>
            <person name="Jeske O."/>
            <person name="Meyerdierks A."/>
            <person name="Storesund J.E."/>
            <person name="Kallscheuer N."/>
            <person name="Luecker S."/>
            <person name="Lage O.M."/>
            <person name="Pohl T."/>
            <person name="Merkel B.J."/>
            <person name="Hornburger P."/>
            <person name="Mueller R.-W."/>
            <person name="Bruemmer F."/>
            <person name="Labrenz M."/>
            <person name="Spormann A.M."/>
            <person name="Op den Camp H."/>
            <person name="Overmann J."/>
            <person name="Amann R."/>
            <person name="Jetten M.S.M."/>
            <person name="Mascher T."/>
            <person name="Medema M.H."/>
            <person name="Devos D.P."/>
            <person name="Kaster A.-K."/>
            <person name="Ovreas L."/>
            <person name="Rohde M."/>
            <person name="Galperin M.Y."/>
            <person name="Jogler C."/>
        </authorList>
    </citation>
    <scope>NUCLEOTIDE SEQUENCE [LARGE SCALE GENOMIC DNA]</scope>
    <source>
        <strain evidence="3 4">Mal4</strain>
    </source>
</reference>
<evidence type="ECO:0000259" key="2">
    <source>
        <dbReference type="Pfam" id="PF14317"/>
    </source>
</evidence>
<feature type="domain" description="YcxB-like C-terminal" evidence="2">
    <location>
        <begin position="88"/>
        <end position="144"/>
    </location>
</feature>
<keyword evidence="4" id="KW-1185">Reference proteome</keyword>